<name>A0AAJ0MVT0_9PEZI</name>
<dbReference type="RefSeq" id="XP_062697696.1">
    <property type="nucleotide sequence ID" value="XM_062836648.1"/>
</dbReference>
<dbReference type="AlphaFoldDB" id="A0AAJ0MVT0"/>
<gene>
    <name evidence="1" type="ORF">B0T23DRAFT_371422</name>
</gene>
<dbReference type="EMBL" id="JAULSX010000001">
    <property type="protein sequence ID" value="KAK3500063.1"/>
    <property type="molecule type" value="Genomic_DNA"/>
</dbReference>
<sequence>MCQGYKRRHPDLIQEKGSKRSRSALASMYLSSPTRLFRASSKCRLFWPVFTGCCTNSVRVSLIVDTNREEPP</sequence>
<comment type="caution">
    <text evidence="1">The sequence shown here is derived from an EMBL/GenBank/DDBJ whole genome shotgun (WGS) entry which is preliminary data.</text>
</comment>
<proteinExistence type="predicted"/>
<organism evidence="1 2">
    <name type="scientific">Neurospora hispaniola</name>
    <dbReference type="NCBI Taxonomy" id="588809"/>
    <lineage>
        <taxon>Eukaryota</taxon>
        <taxon>Fungi</taxon>
        <taxon>Dikarya</taxon>
        <taxon>Ascomycota</taxon>
        <taxon>Pezizomycotina</taxon>
        <taxon>Sordariomycetes</taxon>
        <taxon>Sordariomycetidae</taxon>
        <taxon>Sordariales</taxon>
        <taxon>Sordariaceae</taxon>
        <taxon>Neurospora</taxon>
    </lineage>
</organism>
<evidence type="ECO:0000313" key="2">
    <source>
        <dbReference type="Proteomes" id="UP001285908"/>
    </source>
</evidence>
<protein>
    <submittedName>
        <fullName evidence="1">Uncharacterized protein</fullName>
    </submittedName>
</protein>
<dbReference type="GeneID" id="87874270"/>
<reference evidence="1 2" key="1">
    <citation type="journal article" date="2023" name="Mol. Phylogenet. Evol.">
        <title>Genome-scale phylogeny and comparative genomics of the fungal order Sordariales.</title>
        <authorList>
            <person name="Hensen N."/>
            <person name="Bonometti L."/>
            <person name="Westerberg I."/>
            <person name="Brannstrom I.O."/>
            <person name="Guillou S."/>
            <person name="Cros-Aarteil S."/>
            <person name="Calhoun S."/>
            <person name="Haridas S."/>
            <person name="Kuo A."/>
            <person name="Mondo S."/>
            <person name="Pangilinan J."/>
            <person name="Riley R."/>
            <person name="LaButti K."/>
            <person name="Andreopoulos B."/>
            <person name="Lipzen A."/>
            <person name="Chen C."/>
            <person name="Yan M."/>
            <person name="Daum C."/>
            <person name="Ng V."/>
            <person name="Clum A."/>
            <person name="Steindorff A."/>
            <person name="Ohm R.A."/>
            <person name="Martin F."/>
            <person name="Silar P."/>
            <person name="Natvig D.O."/>
            <person name="Lalanne C."/>
            <person name="Gautier V."/>
            <person name="Ament-Velasquez S.L."/>
            <person name="Kruys A."/>
            <person name="Hutchinson M.I."/>
            <person name="Powell A.J."/>
            <person name="Barry K."/>
            <person name="Miller A.N."/>
            <person name="Grigoriev I.V."/>
            <person name="Debuchy R."/>
            <person name="Gladieux P."/>
            <person name="Hiltunen Thoren M."/>
            <person name="Johannesson H."/>
        </authorList>
    </citation>
    <scope>NUCLEOTIDE SEQUENCE [LARGE SCALE GENOMIC DNA]</scope>
    <source>
        <strain evidence="1 2">FGSC 10403</strain>
    </source>
</reference>
<evidence type="ECO:0000313" key="1">
    <source>
        <dbReference type="EMBL" id="KAK3500063.1"/>
    </source>
</evidence>
<accession>A0AAJ0MVT0</accession>
<dbReference type="Proteomes" id="UP001285908">
    <property type="component" value="Unassembled WGS sequence"/>
</dbReference>
<keyword evidence="2" id="KW-1185">Reference proteome</keyword>